<proteinExistence type="inferred from homology"/>
<dbReference type="Pfam" id="PF15982">
    <property type="entry name" value="TMEM135_C_rich"/>
    <property type="match status" value="1"/>
</dbReference>
<dbReference type="InterPro" id="IPR026749">
    <property type="entry name" value="Tmem135"/>
</dbReference>
<feature type="transmembrane region" description="Helical" evidence="7">
    <location>
        <begin position="500"/>
        <end position="520"/>
    </location>
</feature>
<name>A0A9J6DIU4_RHIMP</name>
<evidence type="ECO:0000259" key="8">
    <source>
        <dbReference type="Pfam" id="PF15982"/>
    </source>
</evidence>
<evidence type="ECO:0000256" key="6">
    <source>
        <dbReference type="SAM" id="MobiDB-lite"/>
    </source>
</evidence>
<keyword evidence="5 7" id="KW-0472">Membrane</keyword>
<dbReference type="VEuPathDB" id="VectorBase:LOC119174566"/>
<comment type="caution">
    <text evidence="9">The sequence shown here is derived from an EMBL/GenBank/DDBJ whole genome shotgun (WGS) entry which is preliminary data.</text>
</comment>
<evidence type="ECO:0000313" key="9">
    <source>
        <dbReference type="EMBL" id="KAH8022148.1"/>
    </source>
</evidence>
<reference evidence="9" key="2">
    <citation type="submission" date="2021-09" db="EMBL/GenBank/DDBJ databases">
        <authorList>
            <person name="Jia N."/>
            <person name="Wang J."/>
            <person name="Shi W."/>
            <person name="Du L."/>
            <person name="Sun Y."/>
            <person name="Zhan W."/>
            <person name="Jiang J."/>
            <person name="Wang Q."/>
            <person name="Zhang B."/>
            <person name="Ji P."/>
            <person name="Sakyi L.B."/>
            <person name="Cui X."/>
            <person name="Yuan T."/>
            <person name="Jiang B."/>
            <person name="Yang W."/>
            <person name="Lam T.T.-Y."/>
            <person name="Chang Q."/>
            <person name="Ding S."/>
            <person name="Wang X."/>
            <person name="Zhu J."/>
            <person name="Ruan X."/>
            <person name="Zhao L."/>
            <person name="Wei J."/>
            <person name="Que T."/>
            <person name="Du C."/>
            <person name="Cheng J."/>
            <person name="Dai P."/>
            <person name="Han X."/>
            <person name="Huang E."/>
            <person name="Gao Y."/>
            <person name="Liu J."/>
            <person name="Shao H."/>
            <person name="Ye R."/>
            <person name="Li L."/>
            <person name="Wei W."/>
            <person name="Wang X."/>
            <person name="Wang C."/>
            <person name="Huo Q."/>
            <person name="Li W."/>
            <person name="Guo W."/>
            <person name="Chen H."/>
            <person name="Chen S."/>
            <person name="Zhou L."/>
            <person name="Zhou L."/>
            <person name="Ni X."/>
            <person name="Tian J."/>
            <person name="Zhou Y."/>
            <person name="Sheng Y."/>
            <person name="Liu T."/>
            <person name="Pan Y."/>
            <person name="Xia L."/>
            <person name="Li J."/>
            <person name="Zhao F."/>
            <person name="Cao W."/>
        </authorList>
    </citation>
    <scope>NUCLEOTIDE SEQUENCE</scope>
    <source>
        <strain evidence="9">Rmic-2018</strain>
        <tissue evidence="9">Larvae</tissue>
    </source>
</reference>
<protein>
    <recommendedName>
        <fullName evidence="8">Transmembrane protein 135 N-terminal domain-containing protein</fullName>
    </recommendedName>
</protein>
<dbReference type="AlphaFoldDB" id="A0A9J6DIU4"/>
<comment type="subcellular location">
    <subcellularLocation>
        <location evidence="1">Endomembrane system</location>
        <topology evidence="1">Multi-pass membrane protein</topology>
    </subcellularLocation>
</comment>
<gene>
    <name evidence="9" type="ORF">HPB51_022030</name>
</gene>
<comment type="similarity">
    <text evidence="2">Belongs to the TMEM135 family.</text>
</comment>
<feature type="transmembrane region" description="Helical" evidence="7">
    <location>
        <begin position="423"/>
        <end position="443"/>
    </location>
</feature>
<feature type="transmembrane region" description="Helical" evidence="7">
    <location>
        <begin position="195"/>
        <end position="213"/>
    </location>
</feature>
<dbReference type="GO" id="GO:0012505">
    <property type="term" value="C:endomembrane system"/>
    <property type="evidence" value="ECO:0007669"/>
    <property type="project" value="UniProtKB-SubCell"/>
</dbReference>
<evidence type="ECO:0000256" key="1">
    <source>
        <dbReference type="ARBA" id="ARBA00004127"/>
    </source>
</evidence>
<accession>A0A9J6DIU4</accession>
<keyword evidence="4 7" id="KW-1133">Transmembrane helix</keyword>
<feature type="compositionally biased region" description="Low complexity" evidence="6">
    <location>
        <begin position="291"/>
        <end position="308"/>
    </location>
</feature>
<evidence type="ECO:0000256" key="4">
    <source>
        <dbReference type="ARBA" id="ARBA00022989"/>
    </source>
</evidence>
<evidence type="ECO:0000313" key="10">
    <source>
        <dbReference type="Proteomes" id="UP000821866"/>
    </source>
</evidence>
<organism evidence="9 10">
    <name type="scientific">Rhipicephalus microplus</name>
    <name type="common">Cattle tick</name>
    <name type="synonym">Boophilus microplus</name>
    <dbReference type="NCBI Taxonomy" id="6941"/>
    <lineage>
        <taxon>Eukaryota</taxon>
        <taxon>Metazoa</taxon>
        <taxon>Ecdysozoa</taxon>
        <taxon>Arthropoda</taxon>
        <taxon>Chelicerata</taxon>
        <taxon>Arachnida</taxon>
        <taxon>Acari</taxon>
        <taxon>Parasitiformes</taxon>
        <taxon>Ixodida</taxon>
        <taxon>Ixodoidea</taxon>
        <taxon>Ixodidae</taxon>
        <taxon>Rhipicephalinae</taxon>
        <taxon>Rhipicephalus</taxon>
        <taxon>Boophilus</taxon>
    </lineage>
</organism>
<dbReference type="InterPro" id="IPR031926">
    <property type="entry name" value="TMEM135_N"/>
</dbReference>
<evidence type="ECO:0000256" key="2">
    <source>
        <dbReference type="ARBA" id="ARBA00008924"/>
    </source>
</evidence>
<evidence type="ECO:0000256" key="7">
    <source>
        <dbReference type="SAM" id="Phobius"/>
    </source>
</evidence>
<evidence type="ECO:0000256" key="5">
    <source>
        <dbReference type="ARBA" id="ARBA00023136"/>
    </source>
</evidence>
<feature type="region of interest" description="Disordered" evidence="6">
    <location>
        <begin position="291"/>
        <end position="321"/>
    </location>
</feature>
<keyword evidence="10" id="KW-1185">Reference proteome</keyword>
<reference evidence="9" key="1">
    <citation type="journal article" date="2020" name="Cell">
        <title>Large-Scale Comparative Analyses of Tick Genomes Elucidate Their Genetic Diversity and Vector Capacities.</title>
        <authorList>
            <consortium name="Tick Genome and Microbiome Consortium (TIGMIC)"/>
            <person name="Jia N."/>
            <person name="Wang J."/>
            <person name="Shi W."/>
            <person name="Du L."/>
            <person name="Sun Y."/>
            <person name="Zhan W."/>
            <person name="Jiang J.F."/>
            <person name="Wang Q."/>
            <person name="Zhang B."/>
            <person name="Ji P."/>
            <person name="Bell-Sakyi L."/>
            <person name="Cui X.M."/>
            <person name="Yuan T.T."/>
            <person name="Jiang B.G."/>
            <person name="Yang W.F."/>
            <person name="Lam T.T."/>
            <person name="Chang Q.C."/>
            <person name="Ding S.J."/>
            <person name="Wang X.J."/>
            <person name="Zhu J.G."/>
            <person name="Ruan X.D."/>
            <person name="Zhao L."/>
            <person name="Wei J.T."/>
            <person name="Ye R.Z."/>
            <person name="Que T.C."/>
            <person name="Du C.H."/>
            <person name="Zhou Y.H."/>
            <person name="Cheng J.X."/>
            <person name="Dai P.F."/>
            <person name="Guo W.B."/>
            <person name="Han X.H."/>
            <person name="Huang E.J."/>
            <person name="Li L.F."/>
            <person name="Wei W."/>
            <person name="Gao Y.C."/>
            <person name="Liu J.Z."/>
            <person name="Shao H.Z."/>
            <person name="Wang X."/>
            <person name="Wang C.C."/>
            <person name="Yang T.C."/>
            <person name="Huo Q.B."/>
            <person name="Li W."/>
            <person name="Chen H.Y."/>
            <person name="Chen S.E."/>
            <person name="Zhou L.G."/>
            <person name="Ni X.B."/>
            <person name="Tian J.H."/>
            <person name="Sheng Y."/>
            <person name="Liu T."/>
            <person name="Pan Y.S."/>
            <person name="Xia L.Y."/>
            <person name="Li J."/>
            <person name="Zhao F."/>
            <person name="Cao W.C."/>
        </authorList>
    </citation>
    <scope>NUCLEOTIDE SEQUENCE</scope>
    <source>
        <strain evidence="9">Rmic-2018</strain>
    </source>
</reference>
<dbReference type="PANTHER" id="PTHR12459:SF15">
    <property type="entry name" value="TRANSMEMBRANE PROTEIN 135"/>
    <property type="match status" value="1"/>
</dbReference>
<dbReference type="EMBL" id="JABSTU010000009">
    <property type="protein sequence ID" value="KAH8022148.1"/>
    <property type="molecule type" value="Genomic_DNA"/>
</dbReference>
<evidence type="ECO:0000256" key="3">
    <source>
        <dbReference type="ARBA" id="ARBA00022692"/>
    </source>
</evidence>
<sequence length="586" mass="65861">MEREFFANDEYSSAFLFRATWIVNSAGPPEAGASAAGALLGRRRFGRRRLRGKEGHYIILPIVESAAVAAGGRKKAGRGLSHRSAAWSTSEQLLALLSEPEKKCRKRGGPRGVGCEPKRKIERATLCLRIWVKRLAACLWQPVSASLVYSKRYDGTAVKRTLQAVLISSFFLSFNAFAFIAVFCSLRRLVGRFNFLNASYLPGFLASLLAILIERKSRRQALAIYVCNIASETIFRMRVSRKDFRPIKHGEVMLFSVASALFLYVIRRSGFSNDPVSRAFQFIVGREEVLSSSPRGSCSHTPSSSGSSPTPPILRAGVDSPPEDLAARSEAQEKAWQLVHYVSRLLDDQGSWMQKRLTALGLNARHWSCGHKRGCAAHVFQGFLRSFMLGCGLRVLFRLVATRRHLAQDVSRVYPTLLRRDNLWLGAFLGSFAGIYRLVSCLLRWSGDGRSDWHALPAGLLAGLSMFWYPSPSIALYLVWKLVENVYMAGMDNGVLPCVPNAPVLLYSVSCAVLFYAAVFEPHNLRPTYWTFLNRLSCGRFSLLNRHVYDMFGVHSSKLFDDFWPKLDLKFTTRRFQESVLIWVPF</sequence>
<keyword evidence="3 7" id="KW-0812">Transmembrane</keyword>
<dbReference type="Proteomes" id="UP000821866">
    <property type="component" value="Chromosome 7"/>
</dbReference>
<feature type="transmembrane region" description="Helical" evidence="7">
    <location>
        <begin position="161"/>
        <end position="183"/>
    </location>
</feature>
<feature type="domain" description="Transmembrane protein 135 N-terminal" evidence="8">
    <location>
        <begin position="149"/>
        <end position="239"/>
    </location>
</feature>
<feature type="transmembrane region" description="Helical" evidence="7">
    <location>
        <begin position="455"/>
        <end position="480"/>
    </location>
</feature>
<dbReference type="PANTHER" id="PTHR12459">
    <property type="entry name" value="TRANSMEMBRANE PROTEIN 135-RELATED"/>
    <property type="match status" value="1"/>
</dbReference>